<keyword evidence="3" id="KW-1185">Reference proteome</keyword>
<evidence type="ECO:0000256" key="1">
    <source>
        <dbReference type="SAM" id="SignalP"/>
    </source>
</evidence>
<proteinExistence type="predicted"/>
<accession>A0A7J7MAS5</accession>
<name>A0A7J7MAS5_9MAGN</name>
<sequence length="52" mass="6367">MRIPINFKQRSLLLLLFFVLISKEIKKEKSKIFLLEEEYEFRHKSIKIITLT</sequence>
<evidence type="ECO:0000313" key="3">
    <source>
        <dbReference type="Proteomes" id="UP000541444"/>
    </source>
</evidence>
<comment type="caution">
    <text evidence="2">The sequence shown here is derived from an EMBL/GenBank/DDBJ whole genome shotgun (WGS) entry which is preliminary data.</text>
</comment>
<feature type="signal peptide" evidence="1">
    <location>
        <begin position="1"/>
        <end position="22"/>
    </location>
</feature>
<feature type="chain" id="PRO_5029694721" evidence="1">
    <location>
        <begin position="23"/>
        <end position="52"/>
    </location>
</feature>
<evidence type="ECO:0000313" key="2">
    <source>
        <dbReference type="EMBL" id="KAF6151991.1"/>
    </source>
</evidence>
<reference evidence="2 3" key="1">
    <citation type="journal article" date="2020" name="IScience">
        <title>Genome Sequencing of the Endangered Kingdonia uniflora (Circaeasteraceae, Ranunculales) Reveals Potential Mechanisms of Evolutionary Specialization.</title>
        <authorList>
            <person name="Sun Y."/>
            <person name="Deng T."/>
            <person name="Zhang A."/>
            <person name="Moore M.J."/>
            <person name="Landis J.B."/>
            <person name="Lin N."/>
            <person name="Zhang H."/>
            <person name="Zhang X."/>
            <person name="Huang J."/>
            <person name="Zhang X."/>
            <person name="Sun H."/>
            <person name="Wang H."/>
        </authorList>
    </citation>
    <scope>NUCLEOTIDE SEQUENCE [LARGE SCALE GENOMIC DNA]</scope>
    <source>
        <strain evidence="2">TB1705</strain>
        <tissue evidence="2">Leaf</tissue>
    </source>
</reference>
<dbReference type="AlphaFoldDB" id="A0A7J7MAS5"/>
<organism evidence="2 3">
    <name type="scientific">Kingdonia uniflora</name>
    <dbReference type="NCBI Taxonomy" id="39325"/>
    <lineage>
        <taxon>Eukaryota</taxon>
        <taxon>Viridiplantae</taxon>
        <taxon>Streptophyta</taxon>
        <taxon>Embryophyta</taxon>
        <taxon>Tracheophyta</taxon>
        <taxon>Spermatophyta</taxon>
        <taxon>Magnoliopsida</taxon>
        <taxon>Ranunculales</taxon>
        <taxon>Circaeasteraceae</taxon>
        <taxon>Kingdonia</taxon>
    </lineage>
</organism>
<gene>
    <name evidence="2" type="ORF">GIB67_010565</name>
</gene>
<protein>
    <submittedName>
        <fullName evidence="2">Uncharacterized protein</fullName>
    </submittedName>
</protein>
<dbReference type="EMBL" id="JACGCM010001659">
    <property type="protein sequence ID" value="KAF6151991.1"/>
    <property type="molecule type" value="Genomic_DNA"/>
</dbReference>
<keyword evidence="1" id="KW-0732">Signal</keyword>
<dbReference type="Proteomes" id="UP000541444">
    <property type="component" value="Unassembled WGS sequence"/>
</dbReference>